<comment type="caution">
    <text evidence="3">The sequence shown here is derived from an EMBL/GenBank/DDBJ whole genome shotgun (WGS) entry which is preliminary data.</text>
</comment>
<dbReference type="OMA" id="NCILHIR"/>
<keyword evidence="3" id="KW-0489">Methyltransferase</keyword>
<name>A0A200QXE3_MACCD</name>
<dbReference type="EMBL" id="MVGT01000901">
    <property type="protein sequence ID" value="OVA15139.1"/>
    <property type="molecule type" value="Genomic_DNA"/>
</dbReference>
<evidence type="ECO:0000313" key="4">
    <source>
        <dbReference type="Proteomes" id="UP000195402"/>
    </source>
</evidence>
<dbReference type="Gene3D" id="1.10.1200.270">
    <property type="entry name" value="Methyltransferase, alpha-helical capping domain"/>
    <property type="match status" value="1"/>
</dbReference>
<dbReference type="OrthoDB" id="1523883at2759"/>
<evidence type="ECO:0000256" key="2">
    <source>
        <dbReference type="ARBA" id="ARBA00022842"/>
    </source>
</evidence>
<dbReference type="AlphaFoldDB" id="A0A200QXE3"/>
<accession>A0A200QXE3</accession>
<dbReference type="GO" id="GO:0032259">
    <property type="term" value="P:methylation"/>
    <property type="evidence" value="ECO:0007669"/>
    <property type="project" value="UniProtKB-KW"/>
</dbReference>
<keyword evidence="2" id="KW-0460">Magnesium</keyword>
<dbReference type="GO" id="GO:0008168">
    <property type="term" value="F:methyltransferase activity"/>
    <property type="evidence" value="ECO:0007669"/>
    <property type="project" value="UniProtKB-KW"/>
</dbReference>
<evidence type="ECO:0000313" key="3">
    <source>
        <dbReference type="EMBL" id="OVA15139.1"/>
    </source>
</evidence>
<dbReference type="Proteomes" id="UP000195402">
    <property type="component" value="Unassembled WGS sequence"/>
</dbReference>
<protein>
    <submittedName>
        <fullName evidence="3">SAM dependent carboxyl methyltransferase</fullName>
    </submittedName>
</protein>
<dbReference type="STRING" id="56857.A0A200QXE3"/>
<dbReference type="GO" id="GO:0046872">
    <property type="term" value="F:metal ion binding"/>
    <property type="evidence" value="ECO:0007669"/>
    <property type="project" value="UniProtKB-KW"/>
</dbReference>
<dbReference type="PANTHER" id="PTHR31009">
    <property type="entry name" value="S-ADENOSYL-L-METHIONINE:CARBOXYL METHYLTRANSFERASE FAMILY PROTEIN"/>
    <property type="match status" value="1"/>
</dbReference>
<reference evidence="3 4" key="1">
    <citation type="journal article" date="2017" name="Mol. Plant">
        <title>The Genome of Medicinal Plant Macleaya cordata Provides New Insights into Benzylisoquinoline Alkaloids Metabolism.</title>
        <authorList>
            <person name="Liu X."/>
            <person name="Liu Y."/>
            <person name="Huang P."/>
            <person name="Ma Y."/>
            <person name="Qing Z."/>
            <person name="Tang Q."/>
            <person name="Cao H."/>
            <person name="Cheng P."/>
            <person name="Zheng Y."/>
            <person name="Yuan Z."/>
            <person name="Zhou Y."/>
            <person name="Liu J."/>
            <person name="Tang Z."/>
            <person name="Zhuo Y."/>
            <person name="Zhang Y."/>
            <person name="Yu L."/>
            <person name="Huang J."/>
            <person name="Yang P."/>
            <person name="Peng Q."/>
            <person name="Zhang J."/>
            <person name="Jiang W."/>
            <person name="Zhang Z."/>
            <person name="Lin K."/>
            <person name="Ro D.K."/>
            <person name="Chen X."/>
            <person name="Xiong X."/>
            <person name="Shang Y."/>
            <person name="Huang S."/>
            <person name="Zeng J."/>
        </authorList>
    </citation>
    <scope>NUCLEOTIDE SEQUENCE [LARGE SCALE GENOMIC DNA]</scope>
    <source>
        <strain evidence="4">cv. BLH2017</strain>
        <tissue evidence="3">Root</tissue>
    </source>
</reference>
<evidence type="ECO:0000256" key="1">
    <source>
        <dbReference type="ARBA" id="ARBA00022723"/>
    </source>
</evidence>
<organism evidence="3 4">
    <name type="scientific">Macleaya cordata</name>
    <name type="common">Five-seeded plume-poppy</name>
    <name type="synonym">Bocconia cordata</name>
    <dbReference type="NCBI Taxonomy" id="56857"/>
    <lineage>
        <taxon>Eukaryota</taxon>
        <taxon>Viridiplantae</taxon>
        <taxon>Streptophyta</taxon>
        <taxon>Embryophyta</taxon>
        <taxon>Tracheophyta</taxon>
        <taxon>Spermatophyta</taxon>
        <taxon>Magnoliopsida</taxon>
        <taxon>Ranunculales</taxon>
        <taxon>Papaveraceae</taxon>
        <taxon>Papaveroideae</taxon>
        <taxon>Macleaya</taxon>
    </lineage>
</organism>
<dbReference type="InterPro" id="IPR005299">
    <property type="entry name" value="MeTrfase_7"/>
</dbReference>
<keyword evidence="1" id="KW-0479">Metal-binding</keyword>
<keyword evidence="4" id="KW-1185">Reference proteome</keyword>
<dbReference type="InterPro" id="IPR029063">
    <property type="entry name" value="SAM-dependent_MTases_sf"/>
</dbReference>
<dbReference type="Pfam" id="PF03492">
    <property type="entry name" value="Methyltransf_7"/>
    <property type="match status" value="1"/>
</dbReference>
<keyword evidence="3" id="KW-0808">Transferase</keyword>
<dbReference type="InterPro" id="IPR042086">
    <property type="entry name" value="MeTrfase_capping"/>
</dbReference>
<proteinExistence type="predicted"/>
<dbReference type="SUPFAM" id="SSF53335">
    <property type="entry name" value="S-adenosyl-L-methionine-dependent methyltransferases"/>
    <property type="match status" value="1"/>
</dbReference>
<sequence length="114" mass="13067">MVDEAKVDCFNLPMYTTSPHEVEALIERNVCFSVERLEGMIPPLAAGNNSQIVCNTVRATMERIIKQHFGSEIDLDQLFDRFSNKLADNYFSIVKSLKTMYLFVLLQRNANIAY</sequence>
<gene>
    <name evidence="3" type="ORF">BVC80_3155g1</name>
</gene>
<dbReference type="InParanoid" id="A0A200QXE3"/>